<organism evidence="1 2">
    <name type="scientific">Vibrio hippocampi</name>
    <dbReference type="NCBI Taxonomy" id="654686"/>
    <lineage>
        <taxon>Bacteria</taxon>
        <taxon>Pseudomonadati</taxon>
        <taxon>Pseudomonadota</taxon>
        <taxon>Gammaproteobacteria</taxon>
        <taxon>Vibrionales</taxon>
        <taxon>Vibrionaceae</taxon>
        <taxon>Vibrio</taxon>
    </lineage>
</organism>
<proteinExistence type="predicted"/>
<dbReference type="RefSeq" id="WP_237487121.1">
    <property type="nucleotide sequence ID" value="NZ_CAKLCM010000004.1"/>
</dbReference>
<gene>
    <name evidence="1" type="ORF">VHP8226_04082</name>
</gene>
<accession>A0ABM8ZP31</accession>
<dbReference type="EMBL" id="CAKLCM010000004">
    <property type="protein sequence ID" value="CAH0531063.1"/>
    <property type="molecule type" value="Genomic_DNA"/>
</dbReference>
<reference evidence="1" key="1">
    <citation type="submission" date="2021-12" db="EMBL/GenBank/DDBJ databases">
        <authorList>
            <person name="Rodrigo-Torres L."/>
            <person name="Arahal R. D."/>
            <person name="Lucena T."/>
        </authorList>
    </citation>
    <scope>NUCLEOTIDE SEQUENCE</scope>
    <source>
        <strain evidence="1">CECT 8226</strain>
    </source>
</reference>
<comment type="caution">
    <text evidence="1">The sequence shown here is derived from an EMBL/GenBank/DDBJ whole genome shotgun (WGS) entry which is preliminary data.</text>
</comment>
<evidence type="ECO:0000313" key="1">
    <source>
        <dbReference type="EMBL" id="CAH0531063.1"/>
    </source>
</evidence>
<sequence>MEKIIQISSVALAVSLAIYDKRVAGISVDSPLYNKELDRLSSMTTPSVMTKKPGTLGV</sequence>
<name>A0ABM8ZP31_9VIBR</name>
<keyword evidence="2" id="KW-1185">Reference proteome</keyword>
<evidence type="ECO:0000313" key="2">
    <source>
        <dbReference type="Proteomes" id="UP000838160"/>
    </source>
</evidence>
<protein>
    <submittedName>
        <fullName evidence="1">Uncharacterized protein</fullName>
    </submittedName>
</protein>
<dbReference type="Proteomes" id="UP000838160">
    <property type="component" value="Unassembled WGS sequence"/>
</dbReference>